<dbReference type="WBParaSite" id="TCONS_00002880.p1">
    <property type="protein sequence ID" value="TCONS_00002880.p1"/>
    <property type="gene ID" value="XLOC_002673"/>
</dbReference>
<dbReference type="EC" id="2.7.11.1" evidence="1"/>
<evidence type="ECO:0000313" key="4">
    <source>
        <dbReference type="Proteomes" id="UP000035681"/>
    </source>
</evidence>
<name>A0A0K0E951_STRER</name>
<accession>A0A0K0E951</accession>
<dbReference type="InterPro" id="IPR011009">
    <property type="entry name" value="Kinase-like_dom_sf"/>
</dbReference>
<dbReference type="WBParaSite" id="SSTP_0000603500.1">
    <property type="protein sequence ID" value="SSTP_0000603500.1"/>
    <property type="gene ID" value="SSTP_0000603500"/>
</dbReference>
<dbReference type="PROSITE" id="PS00108">
    <property type="entry name" value="PROTEIN_KINASE_ST"/>
    <property type="match status" value="1"/>
</dbReference>
<dbReference type="Pfam" id="PF00069">
    <property type="entry name" value="Pkinase"/>
    <property type="match status" value="1"/>
</dbReference>
<evidence type="ECO:0000313" key="5">
    <source>
        <dbReference type="WBParaSite" id="SSTP_0000603500.1"/>
    </source>
</evidence>
<feature type="domain" description="Protein kinase" evidence="3">
    <location>
        <begin position="37"/>
        <end position="328"/>
    </location>
</feature>
<dbReference type="STRING" id="6248.A0A0K0E951"/>
<dbReference type="Gene3D" id="1.10.510.10">
    <property type="entry name" value="Transferase(Phosphotransferase) domain 1"/>
    <property type="match status" value="1"/>
</dbReference>
<dbReference type="AlphaFoldDB" id="A0A0K0E951"/>
<dbReference type="GO" id="GO:0005524">
    <property type="term" value="F:ATP binding"/>
    <property type="evidence" value="ECO:0007669"/>
    <property type="project" value="InterPro"/>
</dbReference>
<evidence type="ECO:0000259" key="3">
    <source>
        <dbReference type="PROSITE" id="PS50011"/>
    </source>
</evidence>
<reference evidence="5" key="1">
    <citation type="submission" date="2015-08" db="UniProtKB">
        <authorList>
            <consortium name="WormBaseParasite"/>
        </authorList>
    </citation>
    <scope>IDENTIFICATION</scope>
</reference>
<keyword evidence="4" id="KW-1185">Reference proteome</keyword>
<feature type="region of interest" description="Disordered" evidence="2">
    <location>
        <begin position="369"/>
        <end position="401"/>
    </location>
</feature>
<evidence type="ECO:0000256" key="2">
    <source>
        <dbReference type="SAM" id="MobiDB-lite"/>
    </source>
</evidence>
<dbReference type="Proteomes" id="UP000035681">
    <property type="component" value="Unplaced"/>
</dbReference>
<dbReference type="SUPFAM" id="SSF56112">
    <property type="entry name" value="Protein kinase-like (PK-like)"/>
    <property type="match status" value="1"/>
</dbReference>
<dbReference type="PANTHER" id="PTHR11909">
    <property type="entry name" value="CASEIN KINASE-RELATED"/>
    <property type="match status" value="1"/>
</dbReference>
<dbReference type="PROSITE" id="PS50011">
    <property type="entry name" value="PROTEIN_KINASE_DOM"/>
    <property type="match status" value="1"/>
</dbReference>
<dbReference type="GO" id="GO:0004674">
    <property type="term" value="F:protein serine/threonine kinase activity"/>
    <property type="evidence" value="ECO:0007669"/>
    <property type="project" value="UniProtKB-EC"/>
</dbReference>
<proteinExistence type="predicted"/>
<dbReference type="InterPro" id="IPR008271">
    <property type="entry name" value="Ser/Thr_kinase_AS"/>
</dbReference>
<dbReference type="InterPro" id="IPR000719">
    <property type="entry name" value="Prot_kinase_dom"/>
</dbReference>
<organism evidence="5">
    <name type="scientific">Strongyloides stercoralis</name>
    <name type="common">Threadworm</name>
    <dbReference type="NCBI Taxonomy" id="6248"/>
    <lineage>
        <taxon>Eukaryota</taxon>
        <taxon>Metazoa</taxon>
        <taxon>Ecdysozoa</taxon>
        <taxon>Nematoda</taxon>
        <taxon>Chromadorea</taxon>
        <taxon>Rhabditida</taxon>
        <taxon>Tylenchina</taxon>
        <taxon>Panagrolaimomorpha</taxon>
        <taxon>Strongyloidoidea</taxon>
        <taxon>Strongyloididae</taxon>
        <taxon>Strongyloides</taxon>
    </lineage>
</organism>
<sequence>MDDKHSNHKFEVVQTECVPLQDTIAPPDLIGRLLKKYVIISKIDEGSFGAIFLAKKLTTEKITIDRNFDYSSIPEDELDKYKVVKAESNFTEGGCGLKMEVEVLTNIHILFPDTEQFVKIDKPNRRNMYSYVFMTLLGRSLKDLASDAPGGQFSISTWSRVAIQGLFAVKQLHETGYVHRDLKPANLVLGHKNDFKRCRFVHLIDFGLSRKFINIVNGVKCYRKSRKYVDFRGTEFYCSKSMHFDMEQHRIDDMWGLIFTLMEMYKRLPWSFVEKSEIEAKKKSTKLIEILNLLPIELSEPLTNLNTIERESRPNYEEIYVGLQNVMIKNKCSFNDPYDWEAIVNPKSPSMDKFNCMLEEFKKDRLDDLIIPKNDNNQRNSQRSTKESVPLEANVSVYYEP</sequence>
<dbReference type="InterPro" id="IPR050235">
    <property type="entry name" value="CK1_Ser-Thr_kinase"/>
</dbReference>
<evidence type="ECO:0000256" key="1">
    <source>
        <dbReference type="ARBA" id="ARBA00012513"/>
    </source>
</evidence>
<feature type="compositionally biased region" description="Polar residues" evidence="2">
    <location>
        <begin position="374"/>
        <end position="383"/>
    </location>
</feature>
<dbReference type="SMART" id="SM00220">
    <property type="entry name" value="S_TKc"/>
    <property type="match status" value="1"/>
</dbReference>
<protein>
    <recommendedName>
        <fullName evidence="1">non-specific serine/threonine protein kinase</fullName>
        <ecNumber evidence="1">2.7.11.1</ecNumber>
    </recommendedName>
</protein>